<dbReference type="Proteomes" id="UP000293142">
    <property type="component" value="Unassembled WGS sequence"/>
</dbReference>
<keyword evidence="2" id="KW-0732">Signal</keyword>
<organism evidence="3 4">
    <name type="scientific">Paenibacillus thalictri</name>
    <dbReference type="NCBI Taxonomy" id="2527873"/>
    <lineage>
        <taxon>Bacteria</taxon>
        <taxon>Bacillati</taxon>
        <taxon>Bacillota</taxon>
        <taxon>Bacilli</taxon>
        <taxon>Bacillales</taxon>
        <taxon>Paenibacillaceae</taxon>
        <taxon>Paenibacillus</taxon>
    </lineage>
</organism>
<protein>
    <recommendedName>
        <fullName evidence="5">LysM domain-containing protein</fullName>
    </recommendedName>
</protein>
<proteinExistence type="predicted"/>
<feature type="compositionally biased region" description="Basic and acidic residues" evidence="1">
    <location>
        <begin position="43"/>
        <end position="54"/>
    </location>
</feature>
<comment type="caution">
    <text evidence="3">The sequence shown here is derived from an EMBL/GenBank/DDBJ whole genome shotgun (WGS) entry which is preliminary data.</text>
</comment>
<feature type="chain" id="PRO_5020636051" description="LysM domain-containing protein" evidence="2">
    <location>
        <begin position="32"/>
        <end position="362"/>
    </location>
</feature>
<sequence length="362" mass="38305">MKSLSKKMITGTIAASLLIGGAAFVQNQAFADTTSTSSTQTKADARAQKDHAPRKDAGYRGINIFKEAATILNTDEKSIMEALKSGKTLVQFAQDKGVTEDALLQKLSDAESAAITQAVTDGKLTQEQADKQTANLADRLKKMVENSGMNRGGGDGKGFPGAGGPQRGPGGHGFAGGGTLKEAATILGSDEKTIMEAIKSGKTLAQIAQDKGITEDDFLQKLVAAETASLDKAVTDGKLKQEQADKMKTGLSDRLKKEIENKQMFGFSGQMRKPGGFGPMGNVKQLAQTIGITEDELTAGMKAGKSLVEIAEEKGISRDQLISKLKDSLTEQLNKMVDRKAQPRADKKADHTSSEQPAATTN</sequence>
<dbReference type="RefSeq" id="WP_131012074.1">
    <property type="nucleotide sequence ID" value="NZ_SIRE01000003.1"/>
</dbReference>
<feature type="compositionally biased region" description="Gly residues" evidence="1">
    <location>
        <begin position="150"/>
        <end position="177"/>
    </location>
</feature>
<feature type="compositionally biased region" description="Basic and acidic residues" evidence="1">
    <location>
        <begin position="336"/>
        <end position="353"/>
    </location>
</feature>
<evidence type="ECO:0000256" key="1">
    <source>
        <dbReference type="SAM" id="MobiDB-lite"/>
    </source>
</evidence>
<feature type="region of interest" description="Disordered" evidence="1">
    <location>
        <begin position="35"/>
        <end position="54"/>
    </location>
</feature>
<dbReference type="OrthoDB" id="2080113at2"/>
<feature type="signal peptide" evidence="2">
    <location>
        <begin position="1"/>
        <end position="31"/>
    </location>
</feature>
<reference evidence="3 4" key="1">
    <citation type="submission" date="2019-02" db="EMBL/GenBank/DDBJ databases">
        <title>Paenibacillus sp. nov., isolated from surface-sterilized tissue of Thalictrum simplex L.</title>
        <authorList>
            <person name="Tuo L."/>
        </authorList>
    </citation>
    <scope>NUCLEOTIDE SEQUENCE [LARGE SCALE GENOMIC DNA]</scope>
    <source>
        <strain evidence="3 4">N2SHLJ1</strain>
    </source>
</reference>
<evidence type="ECO:0000256" key="2">
    <source>
        <dbReference type="SAM" id="SignalP"/>
    </source>
</evidence>
<feature type="region of interest" description="Disordered" evidence="1">
    <location>
        <begin position="148"/>
        <end position="177"/>
    </location>
</feature>
<evidence type="ECO:0008006" key="5">
    <source>
        <dbReference type="Google" id="ProtNLM"/>
    </source>
</evidence>
<accession>A0A4V2J4V6</accession>
<keyword evidence="4" id="KW-1185">Reference proteome</keyword>
<evidence type="ECO:0000313" key="3">
    <source>
        <dbReference type="EMBL" id="TBL81362.1"/>
    </source>
</evidence>
<name>A0A4V2J4V6_9BACL</name>
<gene>
    <name evidence="3" type="ORF">EYB31_04580</name>
</gene>
<dbReference type="EMBL" id="SIRE01000003">
    <property type="protein sequence ID" value="TBL81362.1"/>
    <property type="molecule type" value="Genomic_DNA"/>
</dbReference>
<evidence type="ECO:0000313" key="4">
    <source>
        <dbReference type="Proteomes" id="UP000293142"/>
    </source>
</evidence>
<feature type="region of interest" description="Disordered" evidence="1">
    <location>
        <begin position="335"/>
        <end position="362"/>
    </location>
</feature>
<dbReference type="AlphaFoldDB" id="A0A4V2J4V6"/>